<organism evidence="2 3">
    <name type="scientific">Carya illinoinensis</name>
    <name type="common">Pecan</name>
    <dbReference type="NCBI Taxonomy" id="32201"/>
    <lineage>
        <taxon>Eukaryota</taxon>
        <taxon>Viridiplantae</taxon>
        <taxon>Streptophyta</taxon>
        <taxon>Embryophyta</taxon>
        <taxon>Tracheophyta</taxon>
        <taxon>Spermatophyta</taxon>
        <taxon>Magnoliopsida</taxon>
        <taxon>eudicotyledons</taxon>
        <taxon>Gunneridae</taxon>
        <taxon>Pentapetalae</taxon>
        <taxon>rosids</taxon>
        <taxon>fabids</taxon>
        <taxon>Fagales</taxon>
        <taxon>Juglandaceae</taxon>
        <taxon>Carya</taxon>
    </lineage>
</organism>
<sequence length="124" mass="12924">MQAKEVAPMQVVLHSVESESVAEEGCHLSPLPAIDTDNAGEMVSSLAKVLHGTDNAGELFSSPARVPQDTDNAGELFSPPAKVPQDTDNAGEMFSSPAKVPQDTEHADMPPPVLGSTSSLVIFA</sequence>
<feature type="region of interest" description="Disordered" evidence="1">
    <location>
        <begin position="58"/>
        <end position="115"/>
    </location>
</feature>
<protein>
    <submittedName>
        <fullName evidence="2">Uncharacterized protein</fullName>
    </submittedName>
</protein>
<comment type="caution">
    <text evidence="2">The sequence shown here is derived from an EMBL/GenBank/DDBJ whole genome shotgun (WGS) entry which is preliminary data.</text>
</comment>
<proteinExistence type="predicted"/>
<reference evidence="2" key="1">
    <citation type="submission" date="2021-01" db="EMBL/GenBank/DDBJ databases">
        <authorList>
            <person name="Lovell J.T."/>
            <person name="Bentley N."/>
            <person name="Bhattarai G."/>
            <person name="Jenkins J.W."/>
            <person name="Sreedasyam A."/>
            <person name="Alarcon Y."/>
            <person name="Bock C."/>
            <person name="Boston L."/>
            <person name="Carlson J."/>
            <person name="Cervantes K."/>
            <person name="Clermont K."/>
            <person name="Krom N."/>
            <person name="Kubenka K."/>
            <person name="Mamidi S."/>
            <person name="Mattison C."/>
            <person name="Monteros M."/>
            <person name="Pisani C."/>
            <person name="Plott C."/>
            <person name="Rajasekar S."/>
            <person name="Rhein H.S."/>
            <person name="Rohla C."/>
            <person name="Song M."/>
            <person name="Hilaire R.S."/>
            <person name="Shu S."/>
            <person name="Wells L."/>
            <person name="Wang X."/>
            <person name="Webber J."/>
            <person name="Heerema R.J."/>
            <person name="Klein P."/>
            <person name="Conner P."/>
            <person name="Grauke L."/>
            <person name="Grimwood J."/>
            <person name="Schmutz J."/>
            <person name="Randall J.J."/>
        </authorList>
    </citation>
    <scope>NUCLEOTIDE SEQUENCE</scope>
    <source>
        <tissue evidence="2">Leaf</tissue>
    </source>
</reference>
<gene>
    <name evidence="2" type="ORF">I3842_02G026500</name>
</gene>
<name>A0A922FRJ9_CARIL</name>
<accession>A0A922FRJ9</accession>
<dbReference type="Proteomes" id="UP000811246">
    <property type="component" value="Chromosome 2"/>
</dbReference>
<evidence type="ECO:0000256" key="1">
    <source>
        <dbReference type="SAM" id="MobiDB-lite"/>
    </source>
</evidence>
<evidence type="ECO:0000313" key="3">
    <source>
        <dbReference type="Proteomes" id="UP000811246"/>
    </source>
</evidence>
<dbReference type="EMBL" id="CM031826">
    <property type="protein sequence ID" value="KAG6725297.1"/>
    <property type="molecule type" value="Genomic_DNA"/>
</dbReference>
<dbReference type="AlphaFoldDB" id="A0A922FRJ9"/>
<evidence type="ECO:0000313" key="2">
    <source>
        <dbReference type="EMBL" id="KAG6725297.1"/>
    </source>
</evidence>